<gene>
    <name evidence="8" type="ORF">EXIGLDRAFT_842403</name>
</gene>
<dbReference type="Pfam" id="PF12874">
    <property type="entry name" value="zf-met"/>
    <property type="match status" value="1"/>
</dbReference>
<keyword evidence="2" id="KW-0479">Metal-binding</keyword>
<dbReference type="AlphaFoldDB" id="A0A165DC60"/>
<evidence type="ECO:0000256" key="4">
    <source>
        <dbReference type="ARBA" id="ARBA00022771"/>
    </source>
</evidence>
<dbReference type="GO" id="GO:0005634">
    <property type="term" value="C:nucleus"/>
    <property type="evidence" value="ECO:0007669"/>
    <property type="project" value="UniProtKB-SubCell"/>
</dbReference>
<dbReference type="Pfam" id="PF12171">
    <property type="entry name" value="zf-C2H2_jaz"/>
    <property type="match status" value="1"/>
</dbReference>
<feature type="domain" description="C2H2-type" evidence="7">
    <location>
        <begin position="192"/>
        <end position="214"/>
    </location>
</feature>
<dbReference type="OrthoDB" id="6077919at2759"/>
<dbReference type="GO" id="GO:0008270">
    <property type="term" value="F:zinc ion binding"/>
    <property type="evidence" value="ECO:0007669"/>
    <property type="project" value="UniProtKB-KW"/>
</dbReference>
<feature type="domain" description="C2H2-type" evidence="7">
    <location>
        <begin position="6"/>
        <end position="27"/>
    </location>
</feature>
<evidence type="ECO:0000256" key="2">
    <source>
        <dbReference type="ARBA" id="ARBA00022723"/>
    </source>
</evidence>
<dbReference type="PANTHER" id="PTHR24406">
    <property type="entry name" value="TRANSCRIPTIONAL REPRESSOR CTCFL-RELATED"/>
    <property type="match status" value="1"/>
</dbReference>
<dbReference type="InParanoid" id="A0A165DC60"/>
<protein>
    <recommendedName>
        <fullName evidence="7">C2H2-type domain-containing protein</fullName>
    </recommendedName>
</protein>
<evidence type="ECO:0000256" key="3">
    <source>
        <dbReference type="ARBA" id="ARBA00022737"/>
    </source>
</evidence>
<evidence type="ECO:0000313" key="9">
    <source>
        <dbReference type="Proteomes" id="UP000077266"/>
    </source>
</evidence>
<proteinExistence type="predicted"/>
<dbReference type="SMART" id="SM00451">
    <property type="entry name" value="ZnF_U1"/>
    <property type="match status" value="2"/>
</dbReference>
<evidence type="ECO:0000259" key="7">
    <source>
        <dbReference type="PROSITE" id="PS00028"/>
    </source>
</evidence>
<evidence type="ECO:0000313" key="8">
    <source>
        <dbReference type="EMBL" id="KZV84212.1"/>
    </source>
</evidence>
<organism evidence="8 9">
    <name type="scientific">Exidia glandulosa HHB12029</name>
    <dbReference type="NCBI Taxonomy" id="1314781"/>
    <lineage>
        <taxon>Eukaryota</taxon>
        <taxon>Fungi</taxon>
        <taxon>Dikarya</taxon>
        <taxon>Basidiomycota</taxon>
        <taxon>Agaricomycotina</taxon>
        <taxon>Agaricomycetes</taxon>
        <taxon>Auriculariales</taxon>
        <taxon>Exidiaceae</taxon>
        <taxon>Exidia</taxon>
    </lineage>
</organism>
<keyword evidence="9" id="KW-1185">Reference proteome</keyword>
<dbReference type="PROSITE" id="PS00028">
    <property type="entry name" value="ZINC_FINGER_C2H2_1"/>
    <property type="match status" value="3"/>
</dbReference>
<evidence type="ECO:0000256" key="1">
    <source>
        <dbReference type="ARBA" id="ARBA00004123"/>
    </source>
</evidence>
<sequence>MVLYACRICPLLYVAEGDAGRHRQDDHTYCSHGCNRYIGRTDEQIMAHYAATHTLCDLCLMYYDDEGDLHQHRIQEHYNVYCDMCKRMFIGYAQVNAHLASKKHQVKRIRCAAANLGCKATFVSLSAMIAHLEANVCVSGVTRRDVNTRIIALDPGRILVNPNRLLTNGTVEERSWVVTDEMYDANARLWVCWLCSKRMRHKEQLEQHLKGPAHAEKLFRCPGTACGKACGKEASSLSGIMQHIESQRCNAYELAMGIMQQLERKMSSFMITG</sequence>
<evidence type="ECO:0000256" key="6">
    <source>
        <dbReference type="ARBA" id="ARBA00023242"/>
    </source>
</evidence>
<accession>A0A165DC60</accession>
<dbReference type="Proteomes" id="UP000077266">
    <property type="component" value="Unassembled WGS sequence"/>
</dbReference>
<dbReference type="EMBL" id="KV426235">
    <property type="protein sequence ID" value="KZV84212.1"/>
    <property type="molecule type" value="Genomic_DNA"/>
</dbReference>
<keyword evidence="4" id="KW-0863">Zinc-finger</keyword>
<dbReference type="InterPro" id="IPR003604">
    <property type="entry name" value="Matrin/U1-like-C_Znf_C2H2"/>
</dbReference>
<dbReference type="InterPro" id="IPR022755">
    <property type="entry name" value="Znf_C2H2_jaz"/>
</dbReference>
<reference evidence="8 9" key="1">
    <citation type="journal article" date="2016" name="Mol. Biol. Evol.">
        <title>Comparative Genomics of Early-Diverging Mushroom-Forming Fungi Provides Insights into the Origins of Lignocellulose Decay Capabilities.</title>
        <authorList>
            <person name="Nagy L.G."/>
            <person name="Riley R."/>
            <person name="Tritt A."/>
            <person name="Adam C."/>
            <person name="Daum C."/>
            <person name="Floudas D."/>
            <person name="Sun H."/>
            <person name="Yadav J.S."/>
            <person name="Pangilinan J."/>
            <person name="Larsson K.H."/>
            <person name="Matsuura K."/>
            <person name="Barry K."/>
            <person name="Labutti K."/>
            <person name="Kuo R."/>
            <person name="Ohm R.A."/>
            <person name="Bhattacharya S.S."/>
            <person name="Shirouzu T."/>
            <person name="Yoshinaga Y."/>
            <person name="Martin F.M."/>
            <person name="Grigoriev I.V."/>
            <person name="Hibbett D.S."/>
        </authorList>
    </citation>
    <scope>NUCLEOTIDE SEQUENCE [LARGE SCALE GENOMIC DNA]</scope>
    <source>
        <strain evidence="8 9">HHB12029</strain>
    </source>
</reference>
<comment type="subcellular location">
    <subcellularLocation>
        <location evidence="1">Nucleus</location>
    </subcellularLocation>
</comment>
<dbReference type="InterPro" id="IPR013087">
    <property type="entry name" value="Znf_C2H2_type"/>
</dbReference>
<dbReference type="Gene3D" id="3.30.160.60">
    <property type="entry name" value="Classic Zinc Finger"/>
    <property type="match status" value="2"/>
</dbReference>
<keyword evidence="6" id="KW-0539">Nucleus</keyword>
<dbReference type="InterPro" id="IPR036236">
    <property type="entry name" value="Znf_C2H2_sf"/>
</dbReference>
<dbReference type="GO" id="GO:0003676">
    <property type="term" value="F:nucleic acid binding"/>
    <property type="evidence" value="ECO:0007669"/>
    <property type="project" value="InterPro"/>
</dbReference>
<keyword evidence="3" id="KW-0677">Repeat</keyword>
<dbReference type="SUPFAM" id="SSF57667">
    <property type="entry name" value="beta-beta-alpha zinc fingers"/>
    <property type="match status" value="2"/>
</dbReference>
<dbReference type="STRING" id="1314781.A0A165DC60"/>
<dbReference type="InterPro" id="IPR050888">
    <property type="entry name" value="ZnF_C2H2-type_TF"/>
</dbReference>
<dbReference type="SMART" id="SM00355">
    <property type="entry name" value="ZnF_C2H2"/>
    <property type="match status" value="5"/>
</dbReference>
<feature type="domain" description="C2H2-type" evidence="7">
    <location>
        <begin position="82"/>
        <end position="104"/>
    </location>
</feature>
<name>A0A165DC60_EXIGL</name>
<evidence type="ECO:0000256" key="5">
    <source>
        <dbReference type="ARBA" id="ARBA00022833"/>
    </source>
</evidence>
<keyword evidence="5" id="KW-0862">Zinc</keyword>